<organism evidence="4 5">
    <name type="scientific">Pendulispora brunnea</name>
    <dbReference type="NCBI Taxonomy" id="2905690"/>
    <lineage>
        <taxon>Bacteria</taxon>
        <taxon>Pseudomonadati</taxon>
        <taxon>Myxococcota</taxon>
        <taxon>Myxococcia</taxon>
        <taxon>Myxococcales</taxon>
        <taxon>Sorangiineae</taxon>
        <taxon>Pendulisporaceae</taxon>
        <taxon>Pendulispora</taxon>
    </lineage>
</organism>
<feature type="domain" description="Outer membrane protein beta-barrel" evidence="3">
    <location>
        <begin position="9"/>
        <end position="191"/>
    </location>
</feature>
<reference evidence="4 5" key="1">
    <citation type="submission" date="2021-12" db="EMBL/GenBank/DDBJ databases">
        <title>Discovery of the Pendulisporaceae a myxobacterial family with distinct sporulation behavior and unique specialized metabolism.</title>
        <authorList>
            <person name="Garcia R."/>
            <person name="Popoff A."/>
            <person name="Bader C.D."/>
            <person name="Loehr J."/>
            <person name="Walesch S."/>
            <person name="Walt C."/>
            <person name="Boldt J."/>
            <person name="Bunk B."/>
            <person name="Haeckl F.J.F.P.J."/>
            <person name="Gunesch A.P."/>
            <person name="Birkelbach J."/>
            <person name="Nuebel U."/>
            <person name="Pietschmann T."/>
            <person name="Bach T."/>
            <person name="Mueller R."/>
        </authorList>
    </citation>
    <scope>NUCLEOTIDE SEQUENCE [LARGE SCALE GENOMIC DNA]</scope>
    <source>
        <strain evidence="4 5">MSr12523</strain>
    </source>
</reference>
<accession>A0ABZ2KMU6</accession>
<keyword evidence="5" id="KW-1185">Reference proteome</keyword>
<evidence type="ECO:0000259" key="3">
    <source>
        <dbReference type="Pfam" id="PF13505"/>
    </source>
</evidence>
<evidence type="ECO:0000313" key="5">
    <source>
        <dbReference type="Proteomes" id="UP001379533"/>
    </source>
</evidence>
<evidence type="ECO:0000256" key="2">
    <source>
        <dbReference type="SAM" id="SignalP"/>
    </source>
</evidence>
<dbReference type="Proteomes" id="UP001379533">
    <property type="component" value="Chromosome"/>
</dbReference>
<feature type="chain" id="PRO_5046763796" evidence="2">
    <location>
        <begin position="23"/>
        <end position="198"/>
    </location>
</feature>
<dbReference type="Pfam" id="PF13505">
    <property type="entry name" value="OMP_b-brl"/>
    <property type="match status" value="1"/>
</dbReference>
<dbReference type="InterPro" id="IPR027385">
    <property type="entry name" value="Beta-barrel_OMP"/>
</dbReference>
<keyword evidence="1 2" id="KW-0732">Signal</keyword>
<feature type="signal peptide" evidence="2">
    <location>
        <begin position="1"/>
        <end position="22"/>
    </location>
</feature>
<sequence>MRKALVAAVLSAATLFSVPALAADSDSRMAVGGDAMFVLPIGDFSDATGAQLGVLGRFGYRVIPQLEITGRAGYIYGFSKSTEVGPVKSDVGASVIPLWGGARYFFFEHTPTAGPYAGAELGFNFINYRASVSGAGVADVDGDKSYTRFGFSAFGGYVISPDLPIDLRGQFIHYNLIGKGDESAAIGLGISVGYTYQL</sequence>
<proteinExistence type="predicted"/>
<protein>
    <submittedName>
        <fullName evidence="4">Porin family protein</fullName>
    </submittedName>
</protein>
<gene>
    <name evidence="4" type="ORF">LZC95_23865</name>
</gene>
<dbReference type="EMBL" id="CP089982">
    <property type="protein sequence ID" value="WXA99839.1"/>
    <property type="molecule type" value="Genomic_DNA"/>
</dbReference>
<evidence type="ECO:0000256" key="1">
    <source>
        <dbReference type="ARBA" id="ARBA00022729"/>
    </source>
</evidence>
<evidence type="ECO:0000313" key="4">
    <source>
        <dbReference type="EMBL" id="WXA99839.1"/>
    </source>
</evidence>
<name>A0ABZ2KMU6_9BACT</name>
<dbReference type="RefSeq" id="WP_394850481.1">
    <property type="nucleotide sequence ID" value="NZ_CP089982.1"/>
</dbReference>